<dbReference type="InterPro" id="IPR011032">
    <property type="entry name" value="GroES-like_sf"/>
</dbReference>
<evidence type="ECO:0000259" key="1">
    <source>
        <dbReference type="SMART" id="SM00829"/>
    </source>
</evidence>
<proteinExistence type="predicted"/>
<dbReference type="Pfam" id="PF08240">
    <property type="entry name" value="ADH_N"/>
    <property type="match status" value="1"/>
</dbReference>
<dbReference type="Pfam" id="PF00107">
    <property type="entry name" value="ADH_zinc_N"/>
    <property type="match status" value="1"/>
</dbReference>
<dbReference type="GO" id="GO:0016491">
    <property type="term" value="F:oxidoreductase activity"/>
    <property type="evidence" value="ECO:0007669"/>
    <property type="project" value="InterPro"/>
</dbReference>
<dbReference type="STRING" id="1408157.A0A1J7JCB7"/>
<dbReference type="SUPFAM" id="SSF50129">
    <property type="entry name" value="GroES-like"/>
    <property type="match status" value="1"/>
</dbReference>
<dbReference type="Proteomes" id="UP000182658">
    <property type="component" value="Unassembled WGS sequence"/>
</dbReference>
<keyword evidence="3" id="KW-1185">Reference proteome</keyword>
<dbReference type="AlphaFoldDB" id="A0A1J7JCB7"/>
<dbReference type="SUPFAM" id="SSF51735">
    <property type="entry name" value="NAD(P)-binding Rossmann-fold domains"/>
    <property type="match status" value="1"/>
</dbReference>
<dbReference type="CDD" id="cd08276">
    <property type="entry name" value="MDR7"/>
    <property type="match status" value="1"/>
</dbReference>
<dbReference type="InterPro" id="IPR052711">
    <property type="entry name" value="Zinc_ADH-like"/>
</dbReference>
<sequence>MSVPSSIKQWVVADNKNELNGLQLQDALTPSVGDNDVLIKIHAASLNYRDQAIAKGFYSTPITLPVVPGSDAAGEVIEVGPRVTQWKKGDRVLTILNQDHQYGELTAANRVTGLGAHIDGTLRQYGVFNENGLVKAPDNLDWVEASTLSCAAVTAWNALYGLRPLRSGEWVLVQGTGGVSLFALQFAKAAGAKVIATTSSAEKVELLKNLGADHVINYKEDHDWGKTAKSLTPNGDGVDHVVEIGGAETLGHSLNAVKYGGVVSLIGFLTGFRPKESALEALFRGCILRGVMIGSRAQFEDMVRAIEANDIRPVVDRVVFSLESVREAYEYQVCGRCSVGLDE</sequence>
<protein>
    <submittedName>
        <fullName evidence="2">NAD(P)-binding protein</fullName>
    </submittedName>
</protein>
<dbReference type="InterPro" id="IPR036291">
    <property type="entry name" value="NAD(P)-bd_dom_sf"/>
</dbReference>
<dbReference type="EMBL" id="KV875102">
    <property type="protein sequence ID" value="OIW25242.1"/>
    <property type="molecule type" value="Genomic_DNA"/>
</dbReference>
<dbReference type="InterPro" id="IPR013154">
    <property type="entry name" value="ADH-like_N"/>
</dbReference>
<gene>
    <name evidence="2" type="ORF">CONLIGDRAFT_691104</name>
</gene>
<evidence type="ECO:0000313" key="2">
    <source>
        <dbReference type="EMBL" id="OIW25242.1"/>
    </source>
</evidence>
<dbReference type="InterPro" id="IPR020843">
    <property type="entry name" value="ER"/>
</dbReference>
<dbReference type="InterPro" id="IPR013149">
    <property type="entry name" value="ADH-like_C"/>
</dbReference>
<feature type="domain" description="Enoyl reductase (ER)" evidence="1">
    <location>
        <begin position="17"/>
        <end position="341"/>
    </location>
</feature>
<dbReference type="InParanoid" id="A0A1J7JCB7"/>
<name>A0A1J7JCB7_9PEZI</name>
<dbReference type="PANTHER" id="PTHR45033:SF2">
    <property type="entry name" value="ZINC-TYPE ALCOHOL DEHYDROGENASE-LIKE PROTEIN C1773.06C"/>
    <property type="match status" value="1"/>
</dbReference>
<evidence type="ECO:0000313" key="3">
    <source>
        <dbReference type="Proteomes" id="UP000182658"/>
    </source>
</evidence>
<dbReference type="Gene3D" id="3.90.180.10">
    <property type="entry name" value="Medium-chain alcohol dehydrogenases, catalytic domain"/>
    <property type="match status" value="1"/>
</dbReference>
<dbReference type="SMART" id="SM00829">
    <property type="entry name" value="PKS_ER"/>
    <property type="match status" value="1"/>
</dbReference>
<reference evidence="2 3" key="1">
    <citation type="submission" date="2016-10" db="EMBL/GenBank/DDBJ databases">
        <title>Draft genome sequence of Coniochaeta ligniaria NRRL30616, a lignocellulolytic fungus for bioabatement of inhibitors in plant biomass hydrolysates.</title>
        <authorList>
            <consortium name="DOE Joint Genome Institute"/>
            <person name="Jimenez D.J."/>
            <person name="Hector R.E."/>
            <person name="Riley R."/>
            <person name="Sun H."/>
            <person name="Grigoriev I.V."/>
            <person name="Van Elsas J.D."/>
            <person name="Nichols N.N."/>
        </authorList>
    </citation>
    <scope>NUCLEOTIDE SEQUENCE [LARGE SCALE GENOMIC DNA]</scope>
    <source>
        <strain evidence="2 3">NRRL 30616</strain>
    </source>
</reference>
<dbReference type="PANTHER" id="PTHR45033">
    <property type="match status" value="1"/>
</dbReference>
<organism evidence="2 3">
    <name type="scientific">Coniochaeta ligniaria NRRL 30616</name>
    <dbReference type="NCBI Taxonomy" id="1408157"/>
    <lineage>
        <taxon>Eukaryota</taxon>
        <taxon>Fungi</taxon>
        <taxon>Dikarya</taxon>
        <taxon>Ascomycota</taxon>
        <taxon>Pezizomycotina</taxon>
        <taxon>Sordariomycetes</taxon>
        <taxon>Sordariomycetidae</taxon>
        <taxon>Coniochaetales</taxon>
        <taxon>Coniochaetaceae</taxon>
        <taxon>Coniochaeta</taxon>
    </lineage>
</organism>
<dbReference type="OrthoDB" id="9930022at2759"/>
<accession>A0A1J7JCB7</accession>
<dbReference type="Gene3D" id="3.40.50.720">
    <property type="entry name" value="NAD(P)-binding Rossmann-like Domain"/>
    <property type="match status" value="1"/>
</dbReference>